<comment type="function">
    <text evidence="9">Binds specifically to the 3'-terminal U-tract of U6 snRNA.</text>
</comment>
<dbReference type="Gene3D" id="2.30.30.100">
    <property type="match status" value="1"/>
</dbReference>
<dbReference type="InterPro" id="IPR034101">
    <property type="entry name" value="Lsm4"/>
</dbReference>
<keyword evidence="13" id="KW-1185">Reference proteome</keyword>
<dbReference type="AlphaFoldDB" id="A0A0X8HS40"/>
<dbReference type="GO" id="GO:0000398">
    <property type="term" value="P:mRNA splicing, via spliceosome"/>
    <property type="evidence" value="ECO:0007669"/>
    <property type="project" value="InterPro"/>
</dbReference>
<dbReference type="InterPro" id="IPR047575">
    <property type="entry name" value="Sm"/>
</dbReference>
<keyword evidence="7 9" id="KW-0539">Nucleus</keyword>
<evidence type="ECO:0000256" key="4">
    <source>
        <dbReference type="ARBA" id="ARBA00022728"/>
    </source>
</evidence>
<dbReference type="RefSeq" id="XP_017987451.1">
    <property type="nucleotide sequence ID" value="XM_018131971.1"/>
</dbReference>
<organism evidence="12 13">
    <name type="scientific">Eremothecium sinecaudum</name>
    <dbReference type="NCBI Taxonomy" id="45286"/>
    <lineage>
        <taxon>Eukaryota</taxon>
        <taxon>Fungi</taxon>
        <taxon>Dikarya</taxon>
        <taxon>Ascomycota</taxon>
        <taxon>Saccharomycotina</taxon>
        <taxon>Saccharomycetes</taxon>
        <taxon>Saccharomycetales</taxon>
        <taxon>Saccharomycetaceae</taxon>
        <taxon>Eremothecium</taxon>
    </lineage>
</organism>
<dbReference type="Proteomes" id="UP000243052">
    <property type="component" value="Chromosome iv"/>
</dbReference>
<evidence type="ECO:0000256" key="10">
    <source>
        <dbReference type="SAM" id="MobiDB-lite"/>
    </source>
</evidence>
<evidence type="ECO:0000256" key="3">
    <source>
        <dbReference type="ARBA" id="ARBA00022664"/>
    </source>
</evidence>
<evidence type="ECO:0000256" key="8">
    <source>
        <dbReference type="ARBA" id="ARBA00023274"/>
    </source>
</evidence>
<protein>
    <recommendedName>
        <fullName evidence="9">LSM complex subunit LSM4</fullName>
    </recommendedName>
</protein>
<evidence type="ECO:0000256" key="9">
    <source>
        <dbReference type="RuleBase" id="RU365049"/>
    </source>
</evidence>
<keyword evidence="6 9" id="KW-0508">mRNA splicing</keyword>
<dbReference type="GeneID" id="28723701"/>
<dbReference type="SMART" id="SM00651">
    <property type="entry name" value="Sm"/>
    <property type="match status" value="1"/>
</dbReference>
<proteinExistence type="inferred from homology"/>
<dbReference type="Pfam" id="PF01423">
    <property type="entry name" value="LSM"/>
    <property type="match status" value="1"/>
</dbReference>
<dbReference type="GO" id="GO:0097525">
    <property type="term" value="C:spliceosomal snRNP complex"/>
    <property type="evidence" value="ECO:0007669"/>
    <property type="project" value="UniProtKB-ARBA"/>
</dbReference>
<dbReference type="GO" id="GO:0003723">
    <property type="term" value="F:RNA binding"/>
    <property type="evidence" value="ECO:0007669"/>
    <property type="project" value="UniProtKB-KW"/>
</dbReference>
<feature type="region of interest" description="Disordered" evidence="10">
    <location>
        <begin position="81"/>
        <end position="168"/>
    </location>
</feature>
<dbReference type="EMBL" id="CP014244">
    <property type="protein sequence ID" value="AMD20455.1"/>
    <property type="molecule type" value="Genomic_DNA"/>
</dbReference>
<dbReference type="GO" id="GO:0000956">
    <property type="term" value="P:nuclear-transcribed mRNA catabolic process"/>
    <property type="evidence" value="ECO:0007669"/>
    <property type="project" value="UniProtKB-UniRule"/>
</dbReference>
<evidence type="ECO:0000256" key="1">
    <source>
        <dbReference type="ARBA" id="ARBA00004123"/>
    </source>
</evidence>
<keyword evidence="3 9" id="KW-0507">mRNA processing</keyword>
<reference evidence="12 13" key="1">
    <citation type="submission" date="2016-01" db="EMBL/GenBank/DDBJ databases">
        <title>Genome sequence of the yeast Holleya sinecauda.</title>
        <authorList>
            <person name="Dietrich F.S."/>
        </authorList>
    </citation>
    <scope>NUCLEOTIDE SEQUENCE [LARGE SCALE GENOMIC DNA]</scope>
    <source>
        <strain evidence="12 13">ATCC 58844</strain>
    </source>
</reference>
<sequence length="178" mass="20151">MLPLYLLTNAKGQEMFIELKNGETIEGKLTNVDNWMNLTLSNVIHTASDQSLQLPEIYLRGSFIKYIKLQDDIIDKVKQQLNSGKDGNNSGGGSNQMRDRDSGRRFTSRRENVNSSGGRAHQDYQRKRGGGNFQRRDGQYNSNSNRRSRQPQNNGPQGSQTNNGSGGFIQYHQSQYTF</sequence>
<feature type="domain" description="Sm" evidence="11">
    <location>
        <begin position="2"/>
        <end position="73"/>
    </location>
</feature>
<dbReference type="InterPro" id="IPR010920">
    <property type="entry name" value="LSM_dom_sf"/>
</dbReference>
<dbReference type="GO" id="GO:0005681">
    <property type="term" value="C:spliceosomal complex"/>
    <property type="evidence" value="ECO:0007669"/>
    <property type="project" value="UniProtKB-UniRule"/>
</dbReference>
<name>A0A0X8HS40_9SACH</name>
<evidence type="ECO:0000256" key="2">
    <source>
        <dbReference type="ARBA" id="ARBA00006850"/>
    </source>
</evidence>
<evidence type="ECO:0000256" key="7">
    <source>
        <dbReference type="ARBA" id="ARBA00023242"/>
    </source>
</evidence>
<dbReference type="PROSITE" id="PS52002">
    <property type="entry name" value="SM"/>
    <property type="match status" value="1"/>
</dbReference>
<evidence type="ECO:0000256" key="6">
    <source>
        <dbReference type="ARBA" id="ARBA00023187"/>
    </source>
</evidence>
<evidence type="ECO:0000259" key="11">
    <source>
        <dbReference type="PROSITE" id="PS52002"/>
    </source>
</evidence>
<dbReference type="SUPFAM" id="SSF50182">
    <property type="entry name" value="Sm-like ribonucleoproteins"/>
    <property type="match status" value="1"/>
</dbReference>
<evidence type="ECO:0000313" key="13">
    <source>
        <dbReference type="Proteomes" id="UP000243052"/>
    </source>
</evidence>
<dbReference type="STRING" id="45286.A0A0X8HS40"/>
<keyword evidence="8 9" id="KW-0687">Ribonucleoprotein</keyword>
<comment type="similarity">
    <text evidence="2 9">Belongs to the snRNP Sm proteins family.</text>
</comment>
<comment type="subunit">
    <text evidence="9">LSm subunits form a heteromer with a doughnut shape.</text>
</comment>
<evidence type="ECO:0000313" key="12">
    <source>
        <dbReference type="EMBL" id="AMD20455.1"/>
    </source>
</evidence>
<accession>A0A0X8HS40</accession>
<evidence type="ECO:0000256" key="5">
    <source>
        <dbReference type="ARBA" id="ARBA00022884"/>
    </source>
</evidence>
<keyword evidence="4 9" id="KW-0747">Spliceosome</keyword>
<dbReference type="FunFam" id="2.30.30.100:FF:000064">
    <property type="entry name" value="U6 snRNA-associated Sm-like protein LSm4"/>
    <property type="match status" value="1"/>
</dbReference>
<feature type="compositionally biased region" description="Low complexity" evidence="10">
    <location>
        <begin position="141"/>
        <end position="157"/>
    </location>
</feature>
<dbReference type="InterPro" id="IPR027141">
    <property type="entry name" value="LSm4/Sm_D1/D3"/>
</dbReference>
<comment type="subcellular location">
    <subcellularLocation>
        <location evidence="1 9">Nucleus</location>
    </subcellularLocation>
</comment>
<gene>
    <name evidence="9" type="primary">LSM4</name>
    <name evidence="12" type="ORF">AW171_hschr42348</name>
</gene>
<dbReference type="InterPro" id="IPR001163">
    <property type="entry name" value="Sm_dom_euk/arc"/>
</dbReference>
<dbReference type="OrthoDB" id="747253at2759"/>
<feature type="compositionally biased region" description="Basic and acidic residues" evidence="10">
    <location>
        <begin position="97"/>
        <end position="112"/>
    </location>
</feature>
<dbReference type="CDD" id="cd01723">
    <property type="entry name" value="LSm4"/>
    <property type="match status" value="1"/>
</dbReference>
<dbReference type="PANTHER" id="PTHR23338">
    <property type="entry name" value="SMALL NUCLEAR RIBONUCLEOPROTEIN SM"/>
    <property type="match status" value="1"/>
</dbReference>
<keyword evidence="5 9" id="KW-0694">RNA-binding</keyword>